<dbReference type="STRING" id="155417.A0A4Q4TSF5"/>
<keyword evidence="3" id="KW-1185">Reference proteome</keyword>
<dbReference type="Proteomes" id="UP000293360">
    <property type="component" value="Unassembled WGS sequence"/>
</dbReference>
<evidence type="ECO:0000313" key="2">
    <source>
        <dbReference type="EMBL" id="RYP10366.1"/>
    </source>
</evidence>
<feature type="compositionally biased region" description="Basic and acidic residues" evidence="1">
    <location>
        <begin position="45"/>
        <end position="56"/>
    </location>
</feature>
<evidence type="ECO:0000313" key="3">
    <source>
        <dbReference type="Proteomes" id="UP000293360"/>
    </source>
</evidence>
<organism evidence="2 3">
    <name type="scientific">Monosporascus ibericus</name>
    <dbReference type="NCBI Taxonomy" id="155417"/>
    <lineage>
        <taxon>Eukaryota</taxon>
        <taxon>Fungi</taxon>
        <taxon>Dikarya</taxon>
        <taxon>Ascomycota</taxon>
        <taxon>Pezizomycotina</taxon>
        <taxon>Sordariomycetes</taxon>
        <taxon>Xylariomycetidae</taxon>
        <taxon>Xylariales</taxon>
        <taxon>Xylariales incertae sedis</taxon>
        <taxon>Monosporascus</taxon>
    </lineage>
</organism>
<reference evidence="2 3" key="1">
    <citation type="submission" date="2018-06" db="EMBL/GenBank/DDBJ databases">
        <title>Complete Genomes of Monosporascus.</title>
        <authorList>
            <person name="Robinson A.J."/>
            <person name="Natvig D.O."/>
        </authorList>
    </citation>
    <scope>NUCLEOTIDE SEQUENCE [LARGE SCALE GENOMIC DNA]</scope>
    <source>
        <strain evidence="2 3">CBS 110550</strain>
    </source>
</reference>
<dbReference type="AlphaFoldDB" id="A0A4Q4TSF5"/>
<comment type="caution">
    <text evidence="2">The sequence shown here is derived from an EMBL/GenBank/DDBJ whole genome shotgun (WGS) entry which is preliminary data.</text>
</comment>
<feature type="compositionally biased region" description="Basic and acidic residues" evidence="1">
    <location>
        <begin position="103"/>
        <end position="115"/>
    </location>
</feature>
<name>A0A4Q4TSF5_9PEZI</name>
<feature type="compositionally biased region" description="Low complexity" evidence="1">
    <location>
        <begin position="76"/>
        <end position="93"/>
    </location>
</feature>
<accession>A0A4Q4TSF5</accession>
<sequence>MDDQTTHSRSPSEVKLDHDRLLSPGKPTPTVIDYNDVVVISSDDEDKREPSKELRIPKKRGQPSAPVMEPAKKPRTAPSGSSSSSPAPLSRYGSRAKTGRKNTLRETHKDNERLRSEIEKLQRELEQAQRDTVVLEEEVAKTQTEAATATKQIVANQEEQKKQIEELRADLEKKEMVLHDLSQVKAKLETVLLEKQSELDLTADVKRQLADARVQLENKDKQLAKNDAELVSQNVKLRQQNEDVVSMQSALTTAESEKAAAEQTVMDILREKTALEVENKELSSKIDILERNLKDAKAKIDRFKEHTDNCGLLRQPPEILEADLKFVRGILEKYGRPV</sequence>
<protein>
    <submittedName>
        <fullName evidence="2">Uncharacterized protein</fullName>
    </submittedName>
</protein>
<feature type="region of interest" description="Disordered" evidence="1">
    <location>
        <begin position="1"/>
        <end position="115"/>
    </location>
</feature>
<evidence type="ECO:0000256" key="1">
    <source>
        <dbReference type="SAM" id="MobiDB-lite"/>
    </source>
</evidence>
<dbReference type="EMBL" id="QJNU01000019">
    <property type="protein sequence ID" value="RYP10366.1"/>
    <property type="molecule type" value="Genomic_DNA"/>
</dbReference>
<feature type="compositionally biased region" description="Basic and acidic residues" evidence="1">
    <location>
        <begin position="1"/>
        <end position="21"/>
    </location>
</feature>
<dbReference type="OrthoDB" id="4758645at2759"/>
<gene>
    <name evidence="2" type="ORF">DL764_000700</name>
</gene>
<proteinExistence type="predicted"/>